<organism evidence="2 3">
    <name type="scientific">Lactuca saligna</name>
    <name type="common">Willowleaf lettuce</name>
    <dbReference type="NCBI Taxonomy" id="75948"/>
    <lineage>
        <taxon>Eukaryota</taxon>
        <taxon>Viridiplantae</taxon>
        <taxon>Streptophyta</taxon>
        <taxon>Embryophyta</taxon>
        <taxon>Tracheophyta</taxon>
        <taxon>Spermatophyta</taxon>
        <taxon>Magnoliopsida</taxon>
        <taxon>eudicotyledons</taxon>
        <taxon>Gunneridae</taxon>
        <taxon>Pentapetalae</taxon>
        <taxon>asterids</taxon>
        <taxon>campanulids</taxon>
        <taxon>Asterales</taxon>
        <taxon>Asteraceae</taxon>
        <taxon>Cichorioideae</taxon>
        <taxon>Cichorieae</taxon>
        <taxon>Lactucinae</taxon>
        <taxon>Lactuca</taxon>
    </lineage>
</organism>
<name>A0AA35Z2W4_LACSI</name>
<evidence type="ECO:0000256" key="1">
    <source>
        <dbReference type="SAM" id="MobiDB-lite"/>
    </source>
</evidence>
<reference evidence="2" key="1">
    <citation type="submission" date="2023-04" db="EMBL/GenBank/DDBJ databases">
        <authorList>
            <person name="Vijverberg K."/>
            <person name="Xiong W."/>
            <person name="Schranz E."/>
        </authorList>
    </citation>
    <scope>NUCLEOTIDE SEQUENCE</scope>
</reference>
<evidence type="ECO:0000313" key="3">
    <source>
        <dbReference type="Proteomes" id="UP001177003"/>
    </source>
</evidence>
<proteinExistence type="predicted"/>
<keyword evidence="3" id="KW-1185">Reference proteome</keyword>
<gene>
    <name evidence="2" type="ORF">LSALG_LOCUS23936</name>
</gene>
<dbReference type="Proteomes" id="UP001177003">
    <property type="component" value="Chromosome 5"/>
</dbReference>
<evidence type="ECO:0000313" key="2">
    <source>
        <dbReference type="EMBL" id="CAI9284407.1"/>
    </source>
</evidence>
<protein>
    <submittedName>
        <fullName evidence="2">Uncharacterized protein</fullName>
    </submittedName>
</protein>
<dbReference type="EMBL" id="OX465081">
    <property type="protein sequence ID" value="CAI9284407.1"/>
    <property type="molecule type" value="Genomic_DNA"/>
</dbReference>
<feature type="compositionally biased region" description="Basic and acidic residues" evidence="1">
    <location>
        <begin position="33"/>
        <end position="43"/>
    </location>
</feature>
<dbReference type="AlphaFoldDB" id="A0AA35Z2W4"/>
<feature type="region of interest" description="Disordered" evidence="1">
    <location>
        <begin position="33"/>
        <end position="69"/>
    </location>
</feature>
<sequence length="147" mass="16680">MLRRFDPTHVVLVEYLKNIDPNVQTGILLPREEKKSCRSKKNEPGSFENLVTETKSKKSPKKKPSEVKEPVVNEVSVDVTIPIEPAVEDTQEKVVIPSKTGVFRRIKKKSKHTRQSPTLNVVRKPHVTHQGLIILEIPTPVSLFSKK</sequence>
<accession>A0AA35Z2W4</accession>